<evidence type="ECO:0000256" key="1">
    <source>
        <dbReference type="ARBA" id="ARBA00022490"/>
    </source>
</evidence>
<reference evidence="10" key="1">
    <citation type="submission" date="2017-08" db="EMBL/GenBank/DDBJ databases">
        <authorList>
            <person name="Imhoff J.F."/>
            <person name="Rahn T."/>
            <person name="Kuenzel S."/>
            <person name="Neulinger S.C."/>
        </authorList>
    </citation>
    <scope>NUCLEOTIDE SEQUENCE</scope>
    <source>
        <strain evidence="10">DSM 9154</strain>
    </source>
</reference>
<dbReference type="Proteomes" id="UP000778970">
    <property type="component" value="Unassembled WGS sequence"/>
</dbReference>
<dbReference type="NCBIfam" id="TIGR02665">
    <property type="entry name" value="molyb_mobA"/>
    <property type="match status" value="1"/>
</dbReference>
<name>A0A934QIF2_9PROT</name>
<comment type="function">
    <text evidence="8">Transfers a GMP moiety from GTP to Mo-molybdopterin (Mo-MPT) cofactor (Moco or molybdenum cofactor) to form Mo-molybdopterin guanine dinucleotide (Mo-MGD) cofactor.</text>
</comment>
<comment type="catalytic activity">
    <reaction evidence="8">
        <text>Mo-molybdopterin + GTP + H(+) = Mo-molybdopterin guanine dinucleotide + diphosphate</text>
        <dbReference type="Rhea" id="RHEA:34243"/>
        <dbReference type="ChEBI" id="CHEBI:15378"/>
        <dbReference type="ChEBI" id="CHEBI:33019"/>
        <dbReference type="ChEBI" id="CHEBI:37565"/>
        <dbReference type="ChEBI" id="CHEBI:71302"/>
        <dbReference type="ChEBI" id="CHEBI:71310"/>
        <dbReference type="EC" id="2.7.7.77"/>
    </reaction>
</comment>
<keyword evidence="4 8" id="KW-0547">Nucleotide-binding</keyword>
<keyword evidence="1 8" id="KW-0963">Cytoplasm</keyword>
<dbReference type="PANTHER" id="PTHR19136">
    <property type="entry name" value="MOLYBDENUM COFACTOR GUANYLYLTRANSFERASE"/>
    <property type="match status" value="1"/>
</dbReference>
<comment type="domain">
    <text evidence="8">The N-terminal domain determines nucleotide recognition and specific binding, while the C-terminal domain determines the specific binding to the target protein.</text>
</comment>
<dbReference type="GO" id="GO:0005737">
    <property type="term" value="C:cytoplasm"/>
    <property type="evidence" value="ECO:0007669"/>
    <property type="project" value="UniProtKB-SubCell"/>
</dbReference>
<gene>
    <name evidence="8" type="primary">mobA</name>
    <name evidence="10" type="ORF">CKO21_08915</name>
</gene>
<dbReference type="PANTHER" id="PTHR19136:SF81">
    <property type="entry name" value="MOLYBDENUM COFACTOR GUANYLYLTRANSFERASE"/>
    <property type="match status" value="1"/>
</dbReference>
<keyword evidence="6 8" id="KW-0342">GTP-binding</keyword>
<proteinExistence type="inferred from homology"/>
<keyword evidence="11" id="KW-1185">Reference proteome</keyword>
<dbReference type="GO" id="GO:0046872">
    <property type="term" value="F:metal ion binding"/>
    <property type="evidence" value="ECO:0007669"/>
    <property type="project" value="UniProtKB-KW"/>
</dbReference>
<dbReference type="CDD" id="cd02503">
    <property type="entry name" value="MobA"/>
    <property type="match status" value="1"/>
</dbReference>
<feature type="binding site" evidence="8">
    <location>
        <position position="116"/>
    </location>
    <ligand>
        <name>GTP</name>
        <dbReference type="ChEBI" id="CHEBI:37565"/>
    </ligand>
</feature>
<comment type="similarity">
    <text evidence="8">Belongs to the MobA family.</text>
</comment>
<feature type="binding site" evidence="8">
    <location>
        <position position="81"/>
    </location>
    <ligand>
        <name>GTP</name>
        <dbReference type="ChEBI" id="CHEBI:37565"/>
    </ligand>
</feature>
<evidence type="ECO:0000256" key="8">
    <source>
        <dbReference type="HAMAP-Rule" id="MF_00316"/>
    </source>
</evidence>
<dbReference type="InterPro" id="IPR029044">
    <property type="entry name" value="Nucleotide-diphossugar_trans"/>
</dbReference>
<evidence type="ECO:0000256" key="2">
    <source>
        <dbReference type="ARBA" id="ARBA00022679"/>
    </source>
</evidence>
<dbReference type="GO" id="GO:0005525">
    <property type="term" value="F:GTP binding"/>
    <property type="evidence" value="ECO:0007669"/>
    <property type="project" value="UniProtKB-UniRule"/>
</dbReference>
<dbReference type="Pfam" id="PF12804">
    <property type="entry name" value="NTP_transf_3"/>
    <property type="match status" value="1"/>
</dbReference>
<dbReference type="InterPro" id="IPR013482">
    <property type="entry name" value="Molybde_CF_guanTrfase"/>
</dbReference>
<keyword evidence="3 8" id="KW-0479">Metal-binding</keyword>
<dbReference type="EMBL" id="NRRE01000023">
    <property type="protein sequence ID" value="MBK1697368.1"/>
    <property type="molecule type" value="Genomic_DNA"/>
</dbReference>
<organism evidence="10 11">
    <name type="scientific">Rhodovibrio salinarum</name>
    <dbReference type="NCBI Taxonomy" id="1087"/>
    <lineage>
        <taxon>Bacteria</taxon>
        <taxon>Pseudomonadati</taxon>
        <taxon>Pseudomonadota</taxon>
        <taxon>Alphaproteobacteria</taxon>
        <taxon>Rhodospirillales</taxon>
        <taxon>Rhodovibrionaceae</taxon>
        <taxon>Rhodovibrio</taxon>
    </lineage>
</organism>
<feature type="binding site" evidence="8">
    <location>
        <begin position="22"/>
        <end position="24"/>
    </location>
    <ligand>
        <name>GTP</name>
        <dbReference type="ChEBI" id="CHEBI:37565"/>
    </ligand>
</feature>
<comment type="cofactor">
    <cofactor evidence="8">
        <name>Mg(2+)</name>
        <dbReference type="ChEBI" id="CHEBI:18420"/>
    </cofactor>
</comment>
<keyword evidence="5 8" id="KW-0460">Magnesium</keyword>
<evidence type="ECO:0000256" key="5">
    <source>
        <dbReference type="ARBA" id="ARBA00022842"/>
    </source>
</evidence>
<comment type="subunit">
    <text evidence="8">Monomer.</text>
</comment>
<dbReference type="InterPro" id="IPR025877">
    <property type="entry name" value="MobA-like_NTP_Trfase"/>
</dbReference>
<evidence type="ECO:0000256" key="3">
    <source>
        <dbReference type="ARBA" id="ARBA00022723"/>
    </source>
</evidence>
<accession>A0A934QIF2</accession>
<keyword evidence="10" id="KW-0548">Nucleotidyltransferase</keyword>
<dbReference type="SUPFAM" id="SSF53448">
    <property type="entry name" value="Nucleotide-diphospho-sugar transferases"/>
    <property type="match status" value="1"/>
</dbReference>
<protein>
    <recommendedName>
        <fullName evidence="8">Molybdenum cofactor guanylyltransferase</fullName>
        <shortName evidence="8">MoCo guanylyltransferase</shortName>
        <ecNumber evidence="8">2.7.7.77</ecNumber>
    </recommendedName>
    <alternativeName>
        <fullName evidence="8">GTP:molybdopterin guanylyltransferase</fullName>
    </alternativeName>
    <alternativeName>
        <fullName evidence="8">Mo-MPT guanylyltransferase</fullName>
    </alternativeName>
    <alternativeName>
        <fullName evidence="8">Molybdopterin guanylyltransferase</fullName>
    </alternativeName>
    <alternativeName>
        <fullName evidence="8">Molybdopterin-guanine dinucleotide synthase</fullName>
        <shortName evidence="8">MGD synthase</shortName>
    </alternativeName>
</protein>
<evidence type="ECO:0000256" key="4">
    <source>
        <dbReference type="ARBA" id="ARBA00022741"/>
    </source>
</evidence>
<dbReference type="HAMAP" id="MF_00316">
    <property type="entry name" value="MobA"/>
    <property type="match status" value="1"/>
</dbReference>
<sequence>MAEAIRGAPDNPHAPAACGVLLAGGQSRRMGGGDKTLRKLGDRTILQHVIDRAAPQVERLILNANGDPHRFAEVRLPVAPDVVDGFAGPLAGVLTGMEWAARHAPEVTWIATFACDAPFLPRELVARLRQAVSDADADLACAASNGRSHPVFGLWRVDLRHDLRQAMIDEDIRKVDVWTARHKLVTVDFPLETRADGPRDPFFNANHPDDLAEAERLLATG</sequence>
<evidence type="ECO:0000256" key="7">
    <source>
        <dbReference type="ARBA" id="ARBA00023150"/>
    </source>
</evidence>
<dbReference type="Gene3D" id="3.90.550.10">
    <property type="entry name" value="Spore Coat Polysaccharide Biosynthesis Protein SpsA, Chain A"/>
    <property type="match status" value="1"/>
</dbReference>
<comment type="subcellular location">
    <subcellularLocation>
        <location evidence="8">Cytoplasm</location>
    </subcellularLocation>
</comment>
<dbReference type="RefSeq" id="WP_051431838.1">
    <property type="nucleotide sequence ID" value="NZ_NRRE01000023.1"/>
</dbReference>
<dbReference type="GO" id="GO:1902758">
    <property type="term" value="P:bis(molybdopterin guanine dinucleotide)molybdenum biosynthetic process"/>
    <property type="evidence" value="ECO:0007669"/>
    <property type="project" value="TreeGrafter"/>
</dbReference>
<evidence type="ECO:0000313" key="10">
    <source>
        <dbReference type="EMBL" id="MBK1697368.1"/>
    </source>
</evidence>
<evidence type="ECO:0000256" key="6">
    <source>
        <dbReference type="ARBA" id="ARBA00023134"/>
    </source>
</evidence>
<evidence type="ECO:0000259" key="9">
    <source>
        <dbReference type="Pfam" id="PF12804"/>
    </source>
</evidence>
<feature type="binding site" evidence="8">
    <location>
        <position position="63"/>
    </location>
    <ligand>
        <name>GTP</name>
        <dbReference type="ChEBI" id="CHEBI:37565"/>
    </ligand>
</feature>
<keyword evidence="7 8" id="KW-0501">Molybdenum cofactor biosynthesis</keyword>
<feature type="binding site" evidence="8">
    <location>
        <position position="35"/>
    </location>
    <ligand>
        <name>GTP</name>
        <dbReference type="ChEBI" id="CHEBI:37565"/>
    </ligand>
</feature>
<feature type="binding site" evidence="8">
    <location>
        <position position="116"/>
    </location>
    <ligand>
        <name>Mg(2+)</name>
        <dbReference type="ChEBI" id="CHEBI:18420"/>
    </ligand>
</feature>
<reference evidence="10" key="2">
    <citation type="journal article" date="2020" name="Microorganisms">
        <title>Osmotic Adaptation and Compatible Solute Biosynthesis of Phototrophic Bacteria as Revealed from Genome Analyses.</title>
        <authorList>
            <person name="Imhoff J.F."/>
            <person name="Rahn T."/>
            <person name="Kunzel S."/>
            <person name="Keller A."/>
            <person name="Neulinger S.C."/>
        </authorList>
    </citation>
    <scope>NUCLEOTIDE SEQUENCE</scope>
    <source>
        <strain evidence="10">DSM 9154</strain>
    </source>
</reference>
<dbReference type="AlphaFoldDB" id="A0A934QIF2"/>
<feature type="domain" description="MobA-like NTP transferase" evidence="9">
    <location>
        <begin position="19"/>
        <end position="175"/>
    </location>
</feature>
<dbReference type="GO" id="GO:0061603">
    <property type="term" value="F:molybdenum cofactor guanylyltransferase activity"/>
    <property type="evidence" value="ECO:0007669"/>
    <property type="project" value="UniProtKB-EC"/>
</dbReference>
<dbReference type="EC" id="2.7.7.77" evidence="8"/>
<keyword evidence="2 8" id="KW-0808">Transferase</keyword>
<evidence type="ECO:0000313" key="11">
    <source>
        <dbReference type="Proteomes" id="UP000778970"/>
    </source>
</evidence>
<comment type="caution">
    <text evidence="10">The sequence shown here is derived from an EMBL/GenBank/DDBJ whole genome shotgun (WGS) entry which is preliminary data.</text>
</comment>